<dbReference type="NCBIfam" id="TIGR00494">
    <property type="entry name" value="crcB"/>
    <property type="match status" value="1"/>
</dbReference>
<organism evidence="12 13">
    <name type="scientific">Rubritalea spongiae</name>
    <dbReference type="NCBI Taxonomy" id="430797"/>
    <lineage>
        <taxon>Bacteria</taxon>
        <taxon>Pseudomonadati</taxon>
        <taxon>Verrucomicrobiota</taxon>
        <taxon>Verrucomicrobiia</taxon>
        <taxon>Verrucomicrobiales</taxon>
        <taxon>Rubritaleaceae</taxon>
        <taxon>Rubritalea</taxon>
    </lineage>
</organism>
<dbReference type="PANTHER" id="PTHR28259">
    <property type="entry name" value="FLUORIDE EXPORT PROTEIN 1-RELATED"/>
    <property type="match status" value="1"/>
</dbReference>
<protein>
    <recommendedName>
        <fullName evidence="11">Fluoride-specific ion channel FluC</fullName>
    </recommendedName>
</protein>
<keyword evidence="2 11" id="KW-1003">Cell membrane</keyword>
<accession>A0ABW5E231</accession>
<dbReference type="RefSeq" id="WP_377094131.1">
    <property type="nucleotide sequence ID" value="NZ_JBHSJM010000001.1"/>
</dbReference>
<name>A0ABW5E231_9BACT</name>
<comment type="catalytic activity">
    <reaction evidence="10">
        <text>fluoride(in) = fluoride(out)</text>
        <dbReference type="Rhea" id="RHEA:76159"/>
        <dbReference type="ChEBI" id="CHEBI:17051"/>
    </reaction>
    <physiologicalReaction direction="left-to-right" evidence="10">
        <dbReference type="Rhea" id="RHEA:76160"/>
    </physiologicalReaction>
</comment>
<dbReference type="InterPro" id="IPR003691">
    <property type="entry name" value="FluC"/>
</dbReference>
<reference evidence="13" key="1">
    <citation type="journal article" date="2019" name="Int. J. Syst. Evol. Microbiol.">
        <title>The Global Catalogue of Microorganisms (GCM) 10K type strain sequencing project: providing services to taxonomists for standard genome sequencing and annotation.</title>
        <authorList>
            <consortium name="The Broad Institute Genomics Platform"/>
            <consortium name="The Broad Institute Genome Sequencing Center for Infectious Disease"/>
            <person name="Wu L."/>
            <person name="Ma J."/>
        </authorList>
    </citation>
    <scope>NUCLEOTIDE SEQUENCE [LARGE SCALE GENOMIC DNA]</scope>
    <source>
        <strain evidence="13">JCM 16545</strain>
    </source>
</reference>
<evidence type="ECO:0000256" key="1">
    <source>
        <dbReference type="ARBA" id="ARBA00004651"/>
    </source>
</evidence>
<evidence type="ECO:0000256" key="10">
    <source>
        <dbReference type="ARBA" id="ARBA00035585"/>
    </source>
</evidence>
<sequence length="128" mass="13866">MAFTQLLLIFLGGGLGATTRFILSTFVNTKTANPDTVNFPWGILSCNLIGCLLIGATYGWLKSHHPEWIHPLFVTGLFGGFTTFSSFALDTQILIQNQAYLTAAIYSIGTLILGLLLCATGFFITSQL</sequence>
<comment type="function">
    <text evidence="11">Fluoride-specific ion channel. Important for reducing fluoride concentration in the cell, thus reducing its toxicity.</text>
</comment>
<keyword evidence="6 11" id="KW-0406">Ion transport</keyword>
<evidence type="ECO:0000256" key="7">
    <source>
        <dbReference type="ARBA" id="ARBA00023136"/>
    </source>
</evidence>
<evidence type="ECO:0000256" key="5">
    <source>
        <dbReference type="ARBA" id="ARBA00022989"/>
    </source>
</evidence>
<evidence type="ECO:0000256" key="9">
    <source>
        <dbReference type="ARBA" id="ARBA00035120"/>
    </source>
</evidence>
<evidence type="ECO:0000256" key="11">
    <source>
        <dbReference type="HAMAP-Rule" id="MF_00454"/>
    </source>
</evidence>
<keyword evidence="13" id="KW-1185">Reference proteome</keyword>
<dbReference type="HAMAP" id="MF_00454">
    <property type="entry name" value="FluC"/>
    <property type="match status" value="1"/>
</dbReference>
<keyword evidence="4 11" id="KW-0812">Transmembrane</keyword>
<keyword evidence="11" id="KW-0915">Sodium</keyword>
<feature type="transmembrane region" description="Helical" evidence="11">
    <location>
        <begin position="100"/>
        <end position="124"/>
    </location>
</feature>
<keyword evidence="3" id="KW-0997">Cell inner membrane</keyword>
<comment type="caution">
    <text evidence="12">The sequence shown here is derived from an EMBL/GenBank/DDBJ whole genome shotgun (WGS) entry which is preliminary data.</text>
</comment>
<evidence type="ECO:0000256" key="4">
    <source>
        <dbReference type="ARBA" id="ARBA00022692"/>
    </source>
</evidence>
<keyword evidence="11" id="KW-0479">Metal-binding</keyword>
<comment type="activity regulation">
    <text evidence="11">Na(+) is not transported, but it plays an essential structural role and its presence is essential for fluoride channel function.</text>
</comment>
<dbReference type="Pfam" id="PF02537">
    <property type="entry name" value="CRCB"/>
    <property type="match status" value="1"/>
</dbReference>
<keyword evidence="7 11" id="KW-0472">Membrane</keyword>
<evidence type="ECO:0000256" key="6">
    <source>
        <dbReference type="ARBA" id="ARBA00023065"/>
    </source>
</evidence>
<dbReference type="EMBL" id="JBHUJC010000024">
    <property type="protein sequence ID" value="MFD2276417.1"/>
    <property type="molecule type" value="Genomic_DNA"/>
</dbReference>
<proteinExistence type="inferred from homology"/>
<evidence type="ECO:0000256" key="8">
    <source>
        <dbReference type="ARBA" id="ARBA00023303"/>
    </source>
</evidence>
<evidence type="ECO:0000256" key="2">
    <source>
        <dbReference type="ARBA" id="ARBA00022475"/>
    </source>
</evidence>
<feature type="binding site" evidence="11">
    <location>
        <position position="82"/>
    </location>
    <ligand>
        <name>Na(+)</name>
        <dbReference type="ChEBI" id="CHEBI:29101"/>
        <note>structural</note>
    </ligand>
</feature>
<feature type="transmembrane region" description="Helical" evidence="11">
    <location>
        <begin position="40"/>
        <end position="61"/>
    </location>
</feature>
<keyword evidence="5 11" id="KW-1133">Transmembrane helix</keyword>
<dbReference type="PANTHER" id="PTHR28259:SF1">
    <property type="entry name" value="FLUORIDE EXPORT PROTEIN 1-RELATED"/>
    <property type="match status" value="1"/>
</dbReference>
<dbReference type="Proteomes" id="UP001597297">
    <property type="component" value="Unassembled WGS sequence"/>
</dbReference>
<feature type="transmembrane region" description="Helical" evidence="11">
    <location>
        <begin position="68"/>
        <end position="88"/>
    </location>
</feature>
<keyword evidence="8 11" id="KW-0407">Ion channel</keyword>
<evidence type="ECO:0000256" key="3">
    <source>
        <dbReference type="ARBA" id="ARBA00022519"/>
    </source>
</evidence>
<feature type="binding site" evidence="11">
    <location>
        <position position="79"/>
    </location>
    <ligand>
        <name>Na(+)</name>
        <dbReference type="ChEBI" id="CHEBI:29101"/>
        <note>structural</note>
    </ligand>
</feature>
<gene>
    <name evidence="11 12" type="primary">crcB</name>
    <name evidence="11" type="synonym">fluC</name>
    <name evidence="12" type="ORF">ACFSQZ_08045</name>
</gene>
<keyword evidence="11" id="KW-0813">Transport</keyword>
<comment type="subcellular location">
    <subcellularLocation>
        <location evidence="1 11">Cell membrane</location>
        <topology evidence="1 11">Multi-pass membrane protein</topology>
    </subcellularLocation>
</comment>
<evidence type="ECO:0000313" key="13">
    <source>
        <dbReference type="Proteomes" id="UP001597297"/>
    </source>
</evidence>
<comment type="similarity">
    <text evidence="9 11">Belongs to the fluoride channel Fluc/FEX (TC 1.A.43) family.</text>
</comment>
<evidence type="ECO:0000313" key="12">
    <source>
        <dbReference type="EMBL" id="MFD2276417.1"/>
    </source>
</evidence>